<dbReference type="AlphaFoldDB" id="A0A918AYZ0"/>
<dbReference type="RefSeq" id="WP_189532637.1">
    <property type="nucleotide sequence ID" value="NZ_BMSV01000004.1"/>
</dbReference>
<organism evidence="5 6">
    <name type="scientific">Streptomyces roseolilacinus</name>
    <dbReference type="NCBI Taxonomy" id="66904"/>
    <lineage>
        <taxon>Bacteria</taxon>
        <taxon>Bacillati</taxon>
        <taxon>Actinomycetota</taxon>
        <taxon>Actinomycetes</taxon>
        <taxon>Kitasatosporales</taxon>
        <taxon>Streptomycetaceae</taxon>
        <taxon>Streptomyces</taxon>
    </lineage>
</organism>
<keyword evidence="2" id="KW-0560">Oxidoreductase</keyword>
<reference evidence="5" key="1">
    <citation type="journal article" date="2014" name="Int. J. Syst. Evol. Microbiol.">
        <title>Complete genome sequence of Corynebacterium casei LMG S-19264T (=DSM 44701T), isolated from a smear-ripened cheese.</title>
        <authorList>
            <consortium name="US DOE Joint Genome Institute (JGI-PGF)"/>
            <person name="Walter F."/>
            <person name="Albersmeier A."/>
            <person name="Kalinowski J."/>
            <person name="Ruckert C."/>
        </authorList>
    </citation>
    <scope>NUCLEOTIDE SEQUENCE</scope>
    <source>
        <strain evidence="5">JCM 4335</strain>
    </source>
</reference>
<feature type="domain" description="Aldehyde dehydrogenase" evidence="4">
    <location>
        <begin position="82"/>
        <end position="387"/>
    </location>
</feature>
<dbReference type="PANTHER" id="PTHR43720">
    <property type="entry name" value="2-AMINOMUCONIC SEMIALDEHYDE DEHYDROGENASE"/>
    <property type="match status" value="1"/>
</dbReference>
<evidence type="ECO:0000256" key="3">
    <source>
        <dbReference type="ARBA" id="ARBA00023027"/>
    </source>
</evidence>
<dbReference type="InterPro" id="IPR016163">
    <property type="entry name" value="Ald_DH_C"/>
</dbReference>
<evidence type="ECO:0000313" key="5">
    <source>
        <dbReference type="EMBL" id="GGQ04328.1"/>
    </source>
</evidence>
<dbReference type="SUPFAM" id="SSF53720">
    <property type="entry name" value="ALDH-like"/>
    <property type="match status" value="1"/>
</dbReference>
<name>A0A918AYZ0_9ACTN</name>
<dbReference type="Proteomes" id="UP000654123">
    <property type="component" value="Unassembled WGS sequence"/>
</dbReference>
<sequence>MPGSPAPLHLDALGPSGPYRAQAREVVHDVTGRPVAELSMVPRLYVQRGLAALRRAETLPPDERVPALAEAGRLFATATLNGMTAGQYEHAVARVSGLPITMVRESTAGIAAGLAGAYGFAGQARPRGSRDTSNGAGTAVWIRRGDVLAVLAAGNHPGIHAQWAEALALGYRVAVRPSRREPLSAHRLVTALHEAGFGTDRVVLLPTDHGVADDLVGGADLAVVYGGDDVVDKYRSSTAVLPHGPGRAKILITADTDFTRHLDTIVDSVSREAGAACVNATAVFVEGDPAPVAEALADRLAGLPALPPEDDRAVLPVRGLDAARNLEKFVHSEAAGARAWLGGDTIVAELGDGAAALRPAVFQLDRADAPQARLEMPFPCVWVAPWSRADGLAPLRDTIVLTALTSDRDLVGRLLDEPTVRNLHVGDHPTHVLVPGLPHDGYLGEFLMRSKTFTDAAPAAP</sequence>
<dbReference type="EMBL" id="BMSV01000004">
    <property type="protein sequence ID" value="GGQ04328.1"/>
    <property type="molecule type" value="Genomic_DNA"/>
</dbReference>
<dbReference type="Pfam" id="PF00171">
    <property type="entry name" value="Aldedh"/>
    <property type="match status" value="1"/>
</dbReference>
<dbReference type="Gene3D" id="3.40.309.10">
    <property type="entry name" value="Aldehyde Dehydrogenase, Chain A, domain 2"/>
    <property type="match status" value="1"/>
</dbReference>
<dbReference type="GO" id="GO:0016620">
    <property type="term" value="F:oxidoreductase activity, acting on the aldehyde or oxo group of donors, NAD or NADP as acceptor"/>
    <property type="evidence" value="ECO:0007669"/>
    <property type="project" value="InterPro"/>
</dbReference>
<keyword evidence="6" id="KW-1185">Reference proteome</keyword>
<keyword evidence="3" id="KW-0520">NAD</keyword>
<evidence type="ECO:0000256" key="1">
    <source>
        <dbReference type="ARBA" id="ARBA00009986"/>
    </source>
</evidence>
<evidence type="ECO:0000313" key="6">
    <source>
        <dbReference type="Proteomes" id="UP000654123"/>
    </source>
</evidence>
<accession>A0A918AYZ0</accession>
<proteinExistence type="inferred from homology"/>
<evidence type="ECO:0000259" key="4">
    <source>
        <dbReference type="Pfam" id="PF00171"/>
    </source>
</evidence>
<dbReference type="InterPro" id="IPR016161">
    <property type="entry name" value="Ald_DH/histidinol_DH"/>
</dbReference>
<dbReference type="InterPro" id="IPR015590">
    <property type="entry name" value="Aldehyde_DH_dom"/>
</dbReference>
<gene>
    <name evidence="5" type="ORF">GCM10010249_23410</name>
</gene>
<dbReference type="InterPro" id="IPR016162">
    <property type="entry name" value="Ald_DH_N"/>
</dbReference>
<comment type="similarity">
    <text evidence="1">Belongs to the aldehyde dehydrogenase family.</text>
</comment>
<protein>
    <submittedName>
        <fullName evidence="5">Aldehyde dehydrogenase</fullName>
    </submittedName>
</protein>
<comment type="caution">
    <text evidence="5">The sequence shown here is derived from an EMBL/GenBank/DDBJ whole genome shotgun (WGS) entry which is preliminary data.</text>
</comment>
<dbReference type="PANTHER" id="PTHR43720:SF2">
    <property type="entry name" value="2-AMINOMUCONIC SEMIALDEHYDE DEHYDROGENASE"/>
    <property type="match status" value="1"/>
</dbReference>
<dbReference type="Gene3D" id="3.40.605.10">
    <property type="entry name" value="Aldehyde Dehydrogenase, Chain A, domain 1"/>
    <property type="match status" value="1"/>
</dbReference>
<evidence type="ECO:0000256" key="2">
    <source>
        <dbReference type="ARBA" id="ARBA00023002"/>
    </source>
</evidence>
<reference evidence="5" key="2">
    <citation type="submission" date="2020-09" db="EMBL/GenBank/DDBJ databases">
        <authorList>
            <person name="Sun Q."/>
            <person name="Ohkuma M."/>
        </authorList>
    </citation>
    <scope>NUCLEOTIDE SEQUENCE</scope>
    <source>
        <strain evidence="5">JCM 4335</strain>
    </source>
</reference>